<dbReference type="EMBL" id="HBGN01017582">
    <property type="protein sequence ID" value="CAD9330358.1"/>
    <property type="molecule type" value="Transcribed_RNA"/>
</dbReference>
<dbReference type="InterPro" id="IPR006509">
    <property type="entry name" value="RBM39_SF"/>
</dbReference>
<feature type="compositionally biased region" description="Basic and acidic residues" evidence="2">
    <location>
        <begin position="65"/>
        <end position="89"/>
    </location>
</feature>
<dbReference type="GO" id="GO:0006397">
    <property type="term" value="P:mRNA processing"/>
    <property type="evidence" value="ECO:0007669"/>
    <property type="project" value="InterPro"/>
</dbReference>
<feature type="compositionally biased region" description="Acidic residues" evidence="2">
    <location>
        <begin position="94"/>
        <end position="106"/>
    </location>
</feature>
<evidence type="ECO:0000256" key="2">
    <source>
        <dbReference type="SAM" id="MobiDB-lite"/>
    </source>
</evidence>
<evidence type="ECO:0000313" key="4">
    <source>
        <dbReference type="EMBL" id="CAD9330358.1"/>
    </source>
</evidence>
<protein>
    <recommendedName>
        <fullName evidence="3">RRM domain-containing protein</fullName>
    </recommendedName>
</protein>
<gene>
    <name evidence="4" type="ORF">DBRI1063_LOCUS11254</name>
</gene>
<feature type="compositionally biased region" description="Basic residues" evidence="2">
    <location>
        <begin position="33"/>
        <end position="47"/>
    </location>
</feature>
<proteinExistence type="predicted"/>
<name>A0A7S1Z6Z7_9STRA</name>
<organism evidence="4">
    <name type="scientific">Ditylum brightwellii</name>
    <dbReference type="NCBI Taxonomy" id="49249"/>
    <lineage>
        <taxon>Eukaryota</taxon>
        <taxon>Sar</taxon>
        <taxon>Stramenopiles</taxon>
        <taxon>Ochrophyta</taxon>
        <taxon>Bacillariophyta</taxon>
        <taxon>Mediophyceae</taxon>
        <taxon>Lithodesmiophycidae</taxon>
        <taxon>Lithodesmiales</taxon>
        <taxon>Lithodesmiaceae</taxon>
        <taxon>Ditylum</taxon>
    </lineage>
</organism>
<reference evidence="4" key="1">
    <citation type="submission" date="2021-01" db="EMBL/GenBank/DDBJ databases">
        <authorList>
            <person name="Corre E."/>
            <person name="Pelletier E."/>
            <person name="Niang G."/>
            <person name="Scheremetjew M."/>
            <person name="Finn R."/>
            <person name="Kale V."/>
            <person name="Holt S."/>
            <person name="Cochrane G."/>
            <person name="Meng A."/>
            <person name="Brown T."/>
            <person name="Cohen L."/>
        </authorList>
    </citation>
    <scope>NUCLEOTIDE SEQUENCE</scope>
    <source>
        <strain evidence="4">Pop2</strain>
    </source>
</reference>
<dbReference type="PANTHER" id="PTHR48036">
    <property type="entry name" value="SPLICING FACTOR (PAD-1), PUTATIVE (AFU_ORTHOLOGUE AFUA_1G15810)-RELATED"/>
    <property type="match status" value="1"/>
</dbReference>
<sequence length="378" mass="41726">MNDKNDNVDDTLPKDDDTKDKDNNSVTKENRGGRSKSRSPSRSRSRSRGGGGSSTTNDRKRRKTSREDDNDRRSRRNERDRDIKEDRRGRSSASEDDDDDMVDDDKNDTPKKDNNDDSSTLTKDRRTVFVSQLVMRADERDIRRYFRRKAGCKVNDVILLRDRRTGRHKGCAYVELGRLMDVPRAVEQSGKTPDFQRFPILVKASEAEKNYVGDTMQKVDGSSVTAAAADAAASAAASAAAIAASFAGTAGTTASGTSPTSATTAATTPLAPGEKRIEAQKVYVGRIDRCVTESQLFTLFSQFGSLDKVMLQMDAQTGTSRGFAFLSFKDPKAANLALRTMSGQQLAGRALKREGEKKKREYTYSARACKNQPVVPLY</sequence>
<dbReference type="AlphaFoldDB" id="A0A7S1Z6Z7"/>
<dbReference type="InterPro" id="IPR012677">
    <property type="entry name" value="Nucleotide-bd_a/b_plait_sf"/>
</dbReference>
<dbReference type="InterPro" id="IPR035979">
    <property type="entry name" value="RBD_domain_sf"/>
</dbReference>
<evidence type="ECO:0000259" key="3">
    <source>
        <dbReference type="PROSITE" id="PS50102"/>
    </source>
</evidence>
<feature type="region of interest" description="Disordered" evidence="2">
    <location>
        <begin position="1"/>
        <end position="123"/>
    </location>
</feature>
<dbReference type="SMART" id="SM00360">
    <property type="entry name" value="RRM"/>
    <property type="match status" value="2"/>
</dbReference>
<keyword evidence="1" id="KW-0694">RNA-binding</keyword>
<dbReference type="Gene3D" id="3.30.70.330">
    <property type="match status" value="2"/>
</dbReference>
<evidence type="ECO:0000256" key="1">
    <source>
        <dbReference type="PROSITE-ProRule" id="PRU00176"/>
    </source>
</evidence>
<dbReference type="GO" id="GO:0005634">
    <property type="term" value="C:nucleus"/>
    <property type="evidence" value="ECO:0007669"/>
    <property type="project" value="InterPro"/>
</dbReference>
<dbReference type="InterPro" id="IPR000504">
    <property type="entry name" value="RRM_dom"/>
</dbReference>
<feature type="domain" description="RRM" evidence="3">
    <location>
        <begin position="126"/>
        <end position="207"/>
    </location>
</feature>
<feature type="domain" description="RRM" evidence="3">
    <location>
        <begin position="280"/>
        <end position="358"/>
    </location>
</feature>
<dbReference type="SUPFAM" id="SSF54928">
    <property type="entry name" value="RNA-binding domain, RBD"/>
    <property type="match status" value="2"/>
</dbReference>
<feature type="compositionally biased region" description="Basic and acidic residues" evidence="2">
    <location>
        <begin position="1"/>
        <end position="32"/>
    </location>
</feature>
<dbReference type="Pfam" id="PF00076">
    <property type="entry name" value="RRM_1"/>
    <property type="match status" value="2"/>
</dbReference>
<dbReference type="PROSITE" id="PS50102">
    <property type="entry name" value="RRM"/>
    <property type="match status" value="2"/>
</dbReference>
<dbReference type="GO" id="GO:0003723">
    <property type="term" value="F:RNA binding"/>
    <property type="evidence" value="ECO:0007669"/>
    <property type="project" value="UniProtKB-UniRule"/>
</dbReference>
<accession>A0A7S1Z6Z7</accession>